<dbReference type="PANTHER" id="PTHR30441">
    <property type="entry name" value="DUF748 DOMAIN-CONTAINING PROTEIN"/>
    <property type="match status" value="1"/>
</dbReference>
<evidence type="ECO:0000259" key="2">
    <source>
        <dbReference type="Pfam" id="PF05170"/>
    </source>
</evidence>
<dbReference type="Proteomes" id="UP000658305">
    <property type="component" value="Unassembled WGS sequence"/>
</dbReference>
<accession>A0ABQ3FA20</accession>
<organism evidence="3 4">
    <name type="scientific">Gemmobacter nanjingensis</name>
    <dbReference type="NCBI Taxonomy" id="488454"/>
    <lineage>
        <taxon>Bacteria</taxon>
        <taxon>Pseudomonadati</taxon>
        <taxon>Pseudomonadota</taxon>
        <taxon>Alphaproteobacteria</taxon>
        <taxon>Rhodobacterales</taxon>
        <taxon>Paracoccaceae</taxon>
        <taxon>Gemmobacter</taxon>
    </lineage>
</organism>
<dbReference type="InterPro" id="IPR007844">
    <property type="entry name" value="AsmA"/>
</dbReference>
<comment type="caution">
    <text evidence="3">The sequence shown here is derived from an EMBL/GenBank/DDBJ whole genome shotgun (WGS) entry which is preliminary data.</text>
</comment>
<dbReference type="Pfam" id="PF05170">
    <property type="entry name" value="AsmA"/>
    <property type="match status" value="2"/>
</dbReference>
<dbReference type="EMBL" id="BMYI01000002">
    <property type="protein sequence ID" value="GHC15415.1"/>
    <property type="molecule type" value="Genomic_DNA"/>
</dbReference>
<dbReference type="RefSeq" id="WP_189380468.1">
    <property type="nucleotide sequence ID" value="NZ_BMYI01000002.1"/>
</dbReference>
<proteinExistence type="predicted"/>
<feature type="region of interest" description="Disordered" evidence="1">
    <location>
        <begin position="123"/>
        <end position="144"/>
    </location>
</feature>
<dbReference type="PANTHER" id="PTHR30441:SF4">
    <property type="entry name" value="PROTEIN ASMA"/>
    <property type="match status" value="1"/>
</dbReference>
<evidence type="ECO:0000313" key="3">
    <source>
        <dbReference type="EMBL" id="GHC15415.1"/>
    </source>
</evidence>
<gene>
    <name evidence="3" type="primary">amsA</name>
    <name evidence="3" type="ORF">GCM10007291_11980</name>
</gene>
<name>A0ABQ3FA20_9RHOB</name>
<keyword evidence="4" id="KW-1185">Reference proteome</keyword>
<sequence>MRWLMRIVSSLLVLVLLLALMVFLMPKDRIARLAETEFARTTGRVIEIGNQIRPTIWPVLGVTAGPVRIANPDWAAGPDLLHADRIAIGLELGPLFDGQIRMTEVEIDKPELLLERRKDGRTTWAMGGSGGSGPASGASSGAGMTLGRGTIRDGRLRFIDRQSGTEIEMTDVNIDAAIPEFDGPARIDLRGLVRGQPVTLNASVEALGPLLAGELGAIELQAGAGKAAFGFKGKASLARAEAEGHLTADLGDRPALEAVLGRPLPDLPEGLGARAIGLSADLTRTAKGALHLRKAEIALDDTVITGEADLLPGTDRPRLQGRFTTERLTLPGSTTQGDGKNTGDAGWSTTPIDVSGLSALDAEITLSAGAIAAGPLKLGQTQAGVTLDRARAVVKLTEAAAYGGWITGQFVLNGRQGLSVGGDLSLKELNLQPLLQDLTGTDRLLGRGNVKLSFLGSGASVDAILRSLSGDIAVKMGKGEILGLDIVGMLRTMDPGYVGEGKRTIFDTAGMTAKITNGIAVSDDLNIAANLFTAGGAGQIDLGARSLDYRLLPRLGGDDGVEIPVLIKGPWASPKIRLDLEWLTQKRLDAEKARAEERAKARLEELAKDKLGVTPQEGESLETAAKRRAQEALEAETGRILDKILNGN</sequence>
<feature type="domain" description="AsmA" evidence="2">
    <location>
        <begin position="7"/>
        <end position="184"/>
    </location>
</feature>
<protein>
    <submittedName>
        <fullName evidence="3">Cell envelope biogenesis protein AsmA</fullName>
    </submittedName>
</protein>
<dbReference type="InterPro" id="IPR052894">
    <property type="entry name" value="AsmA-related"/>
</dbReference>
<reference evidence="4" key="1">
    <citation type="journal article" date="2019" name="Int. J. Syst. Evol. Microbiol.">
        <title>The Global Catalogue of Microorganisms (GCM) 10K type strain sequencing project: providing services to taxonomists for standard genome sequencing and annotation.</title>
        <authorList>
            <consortium name="The Broad Institute Genomics Platform"/>
            <consortium name="The Broad Institute Genome Sequencing Center for Infectious Disease"/>
            <person name="Wu L."/>
            <person name="Ma J."/>
        </authorList>
    </citation>
    <scope>NUCLEOTIDE SEQUENCE [LARGE SCALE GENOMIC DNA]</scope>
    <source>
        <strain evidence="4">KCTC 23298</strain>
    </source>
</reference>
<evidence type="ECO:0000256" key="1">
    <source>
        <dbReference type="SAM" id="MobiDB-lite"/>
    </source>
</evidence>
<evidence type="ECO:0000313" key="4">
    <source>
        <dbReference type="Proteomes" id="UP000658305"/>
    </source>
</evidence>
<feature type="domain" description="AsmA" evidence="2">
    <location>
        <begin position="342"/>
        <end position="524"/>
    </location>
</feature>